<reference evidence="5" key="1">
    <citation type="submission" date="2021-10" db="EMBL/GenBank/DDBJ databases">
        <title>Tropical sea cucumber genome reveals ecological adaptation and Cuvierian tubules defense mechanism.</title>
        <authorList>
            <person name="Chen T."/>
        </authorList>
    </citation>
    <scope>NUCLEOTIDE SEQUENCE</scope>
    <source>
        <strain evidence="5">Nanhai2018</strain>
        <tissue evidence="5">Muscle</tissue>
    </source>
</reference>
<evidence type="ECO:0000313" key="5">
    <source>
        <dbReference type="EMBL" id="KAJ8049404.1"/>
    </source>
</evidence>
<gene>
    <name evidence="5" type="ORF">HOLleu_02143</name>
</gene>
<dbReference type="Proteomes" id="UP001152320">
    <property type="component" value="Chromosome 1"/>
</dbReference>
<feature type="domain" description="LRRNT" evidence="4">
    <location>
        <begin position="44"/>
        <end position="81"/>
    </location>
</feature>
<organism evidence="5 6">
    <name type="scientific">Holothuria leucospilota</name>
    <name type="common">Black long sea cucumber</name>
    <name type="synonym">Mertensiothuria leucospilota</name>
    <dbReference type="NCBI Taxonomy" id="206669"/>
    <lineage>
        <taxon>Eukaryota</taxon>
        <taxon>Metazoa</taxon>
        <taxon>Echinodermata</taxon>
        <taxon>Eleutherozoa</taxon>
        <taxon>Echinozoa</taxon>
        <taxon>Holothuroidea</taxon>
        <taxon>Aspidochirotacea</taxon>
        <taxon>Aspidochirotida</taxon>
        <taxon>Holothuriidae</taxon>
        <taxon>Holothuria</taxon>
    </lineage>
</organism>
<protein>
    <recommendedName>
        <fullName evidence="4">LRRNT domain-containing protein</fullName>
    </recommendedName>
</protein>
<name>A0A9Q1CRS3_HOLLE</name>
<evidence type="ECO:0000256" key="3">
    <source>
        <dbReference type="SAM" id="SignalP"/>
    </source>
</evidence>
<keyword evidence="1" id="KW-0433">Leucine-rich repeat</keyword>
<feature type="signal peptide" evidence="3">
    <location>
        <begin position="1"/>
        <end position="33"/>
    </location>
</feature>
<evidence type="ECO:0000256" key="2">
    <source>
        <dbReference type="ARBA" id="ARBA00022729"/>
    </source>
</evidence>
<evidence type="ECO:0000259" key="4">
    <source>
        <dbReference type="SMART" id="SM00013"/>
    </source>
</evidence>
<keyword evidence="6" id="KW-1185">Reference proteome</keyword>
<accession>A0A9Q1CRS3</accession>
<comment type="caution">
    <text evidence="5">The sequence shown here is derived from an EMBL/GenBank/DDBJ whole genome shotgun (WGS) entry which is preliminary data.</text>
</comment>
<evidence type="ECO:0000256" key="1">
    <source>
        <dbReference type="ARBA" id="ARBA00022614"/>
    </source>
</evidence>
<dbReference type="InterPro" id="IPR000372">
    <property type="entry name" value="LRRNT"/>
</dbReference>
<dbReference type="AlphaFoldDB" id="A0A9Q1CRS3"/>
<sequence length="82" mass="8860">MPMLLQFRCPFSITSPWLSKCLFLLLACTPVLGDAAGSETSACGDGGICHCFRTGTKGYEVNCSSRNLDTFPQNIPNNVTKL</sequence>
<evidence type="ECO:0000313" key="6">
    <source>
        <dbReference type="Proteomes" id="UP001152320"/>
    </source>
</evidence>
<keyword evidence="2 3" id="KW-0732">Signal</keyword>
<proteinExistence type="predicted"/>
<feature type="chain" id="PRO_5040108062" description="LRRNT domain-containing protein" evidence="3">
    <location>
        <begin position="34"/>
        <end position="82"/>
    </location>
</feature>
<dbReference type="SMART" id="SM00013">
    <property type="entry name" value="LRRNT"/>
    <property type="match status" value="1"/>
</dbReference>
<dbReference type="EMBL" id="JAIZAY010000001">
    <property type="protein sequence ID" value="KAJ8049404.1"/>
    <property type="molecule type" value="Genomic_DNA"/>
</dbReference>